<dbReference type="PANTHER" id="PTHR11527">
    <property type="entry name" value="HEAT-SHOCK PROTEIN 20 FAMILY MEMBER"/>
    <property type="match status" value="1"/>
</dbReference>
<dbReference type="Pfam" id="PF00011">
    <property type="entry name" value="HSP20"/>
    <property type="match status" value="1"/>
</dbReference>
<comment type="similarity">
    <text evidence="1 2">Belongs to the small heat shock protein (HSP20) family.</text>
</comment>
<dbReference type="SUPFAM" id="SSF49764">
    <property type="entry name" value="HSP20-like chaperones"/>
    <property type="match status" value="1"/>
</dbReference>
<dbReference type="InterPro" id="IPR031107">
    <property type="entry name" value="Small_HSP"/>
</dbReference>
<dbReference type="InParanoid" id="D1C134"/>
<gene>
    <name evidence="4" type="ordered locus">Sthe_0513</name>
</gene>
<sequence length="153" mass="17203">MLIVRRHGTRGTERIQQEMEEVFRSLVISSRPLSRSHVGVWRPPVEVYECDTALVVTVEIAGVREDELQVVVDDTVLHITGTRPNVAPHSKRTYHEMGIAYGPFEAEVFLPFPVVIDEVDAVYENGFLRVTLPRAQATRIVPRAGEPATDGER</sequence>
<dbReference type="PROSITE" id="PS01031">
    <property type="entry name" value="SHSP"/>
    <property type="match status" value="1"/>
</dbReference>
<evidence type="ECO:0000256" key="2">
    <source>
        <dbReference type="RuleBase" id="RU003616"/>
    </source>
</evidence>
<dbReference type="EMBL" id="CP001823">
    <property type="protein sequence ID" value="ACZ37951.1"/>
    <property type="molecule type" value="Genomic_DNA"/>
</dbReference>
<protein>
    <submittedName>
        <fullName evidence="4">Heat shock protein Hsp20</fullName>
    </submittedName>
</protein>
<dbReference type="InterPro" id="IPR002068">
    <property type="entry name" value="A-crystallin/Hsp20_dom"/>
</dbReference>
<dbReference type="Gene3D" id="2.60.40.790">
    <property type="match status" value="1"/>
</dbReference>
<name>D1C134_SPHTD</name>
<evidence type="ECO:0000313" key="5">
    <source>
        <dbReference type="Proteomes" id="UP000002027"/>
    </source>
</evidence>
<dbReference type="InterPro" id="IPR008978">
    <property type="entry name" value="HSP20-like_chaperone"/>
</dbReference>
<feature type="domain" description="SHSP" evidence="3">
    <location>
        <begin position="36"/>
        <end position="150"/>
    </location>
</feature>
<dbReference type="RefSeq" id="WP_012870998.1">
    <property type="nucleotide sequence ID" value="NC_013523.1"/>
</dbReference>
<reference evidence="4 5" key="2">
    <citation type="journal article" date="2010" name="Stand. Genomic Sci.">
        <title>Complete genome sequence of Desulfohalobium retbaense type strain (HR(100)).</title>
        <authorList>
            <person name="Spring S."/>
            <person name="Nolan M."/>
            <person name="Lapidus A."/>
            <person name="Glavina Del Rio T."/>
            <person name="Copeland A."/>
            <person name="Tice H."/>
            <person name="Cheng J.F."/>
            <person name="Lucas S."/>
            <person name="Land M."/>
            <person name="Chen F."/>
            <person name="Bruce D."/>
            <person name="Goodwin L."/>
            <person name="Pitluck S."/>
            <person name="Ivanova N."/>
            <person name="Mavromatis K."/>
            <person name="Mikhailova N."/>
            <person name="Pati A."/>
            <person name="Chen A."/>
            <person name="Palaniappan K."/>
            <person name="Hauser L."/>
            <person name="Chang Y.J."/>
            <person name="Jeffries C.D."/>
            <person name="Munk C."/>
            <person name="Kiss H."/>
            <person name="Chain P."/>
            <person name="Han C."/>
            <person name="Brettin T."/>
            <person name="Detter J.C."/>
            <person name="Schuler E."/>
            <person name="Goker M."/>
            <person name="Rohde M."/>
            <person name="Bristow J."/>
            <person name="Eisen J.A."/>
            <person name="Markowitz V."/>
            <person name="Hugenholtz P."/>
            <person name="Kyrpides N.C."/>
            <person name="Klenk H.P."/>
        </authorList>
    </citation>
    <scope>NUCLEOTIDE SEQUENCE [LARGE SCALE GENOMIC DNA]</scope>
    <source>
        <strain evidence="5">ATCC 49802 / DSM 20745 / S 6022</strain>
    </source>
</reference>
<dbReference type="Proteomes" id="UP000002027">
    <property type="component" value="Chromosome 1"/>
</dbReference>
<evidence type="ECO:0000256" key="1">
    <source>
        <dbReference type="PROSITE-ProRule" id="PRU00285"/>
    </source>
</evidence>
<dbReference type="CDD" id="cd06464">
    <property type="entry name" value="ACD_sHsps-like"/>
    <property type="match status" value="1"/>
</dbReference>
<dbReference type="STRING" id="479434.Sthe_0513"/>
<organism evidence="4 5">
    <name type="scientific">Sphaerobacter thermophilus (strain ATCC 49802 / DSM 20745 / KCCM 41009 / NCIMB 13125 / S 6022)</name>
    <dbReference type="NCBI Taxonomy" id="479434"/>
    <lineage>
        <taxon>Bacteria</taxon>
        <taxon>Pseudomonadati</taxon>
        <taxon>Thermomicrobiota</taxon>
        <taxon>Thermomicrobia</taxon>
        <taxon>Sphaerobacterales</taxon>
        <taxon>Sphaerobacterineae</taxon>
        <taxon>Sphaerobacteraceae</taxon>
        <taxon>Sphaerobacter</taxon>
    </lineage>
</organism>
<dbReference type="AlphaFoldDB" id="D1C134"/>
<accession>D1C134</accession>
<evidence type="ECO:0000259" key="3">
    <source>
        <dbReference type="PROSITE" id="PS01031"/>
    </source>
</evidence>
<proteinExistence type="inferred from homology"/>
<keyword evidence="5" id="KW-1185">Reference proteome</keyword>
<dbReference type="eggNOG" id="COG0071">
    <property type="taxonomic scope" value="Bacteria"/>
</dbReference>
<dbReference type="KEGG" id="sti:Sthe_0513"/>
<reference evidence="5" key="1">
    <citation type="submission" date="2009-11" db="EMBL/GenBank/DDBJ databases">
        <title>The complete chromosome 1 of Sphaerobacter thermophilus DSM 20745.</title>
        <authorList>
            <person name="Lucas S."/>
            <person name="Copeland A."/>
            <person name="Lapidus A."/>
            <person name="Glavina del Rio T."/>
            <person name="Dalin E."/>
            <person name="Tice H."/>
            <person name="Bruce D."/>
            <person name="Goodwin L."/>
            <person name="Pitluck S."/>
            <person name="Kyrpides N."/>
            <person name="Mavromatis K."/>
            <person name="Ivanova N."/>
            <person name="Mikhailova N."/>
            <person name="LaButti K.M."/>
            <person name="Clum A."/>
            <person name="Sun H.I."/>
            <person name="Brettin T."/>
            <person name="Detter J.C."/>
            <person name="Han C."/>
            <person name="Larimer F."/>
            <person name="Land M."/>
            <person name="Hauser L."/>
            <person name="Markowitz V."/>
            <person name="Cheng J.F."/>
            <person name="Hugenholtz P."/>
            <person name="Woyke T."/>
            <person name="Wu D."/>
            <person name="Steenblock K."/>
            <person name="Schneider S."/>
            <person name="Pukall R."/>
            <person name="Goeker M."/>
            <person name="Klenk H.P."/>
            <person name="Eisen J.A."/>
        </authorList>
    </citation>
    <scope>NUCLEOTIDE SEQUENCE [LARGE SCALE GENOMIC DNA]</scope>
    <source>
        <strain evidence="5">ATCC 49802 / DSM 20745 / S 6022</strain>
    </source>
</reference>
<dbReference type="OrthoDB" id="162940at2"/>
<evidence type="ECO:0000313" key="4">
    <source>
        <dbReference type="EMBL" id="ACZ37951.1"/>
    </source>
</evidence>
<dbReference type="HOGENOM" id="CLU_046737_12_3_0"/>
<keyword evidence="4" id="KW-0346">Stress response</keyword>